<evidence type="ECO:0000259" key="2">
    <source>
        <dbReference type="Pfam" id="PF00534"/>
    </source>
</evidence>
<dbReference type="Proteomes" id="UP000177932">
    <property type="component" value="Unassembled WGS sequence"/>
</dbReference>
<dbReference type="PANTHER" id="PTHR46401">
    <property type="entry name" value="GLYCOSYLTRANSFERASE WBBK-RELATED"/>
    <property type="match status" value="1"/>
</dbReference>
<organism evidence="4 5">
    <name type="scientific">Candidatus Spechtbacteria bacterium RIFCSPHIGHO2_01_FULL_43_30</name>
    <dbReference type="NCBI Taxonomy" id="1802158"/>
    <lineage>
        <taxon>Bacteria</taxon>
        <taxon>Candidatus Spechtiibacteriota</taxon>
    </lineage>
</organism>
<reference evidence="4 5" key="1">
    <citation type="journal article" date="2016" name="Nat. Commun.">
        <title>Thousands of microbial genomes shed light on interconnected biogeochemical processes in an aquifer system.</title>
        <authorList>
            <person name="Anantharaman K."/>
            <person name="Brown C.T."/>
            <person name="Hug L.A."/>
            <person name="Sharon I."/>
            <person name="Castelle C.J."/>
            <person name="Probst A.J."/>
            <person name="Thomas B.C."/>
            <person name="Singh A."/>
            <person name="Wilkins M.J."/>
            <person name="Karaoz U."/>
            <person name="Brodie E.L."/>
            <person name="Williams K.H."/>
            <person name="Hubbard S.S."/>
            <person name="Banfield J.F."/>
        </authorList>
    </citation>
    <scope>NUCLEOTIDE SEQUENCE [LARGE SCALE GENOMIC DNA]</scope>
</reference>
<evidence type="ECO:0000313" key="4">
    <source>
        <dbReference type="EMBL" id="OGZ58011.1"/>
    </source>
</evidence>
<dbReference type="GO" id="GO:0009103">
    <property type="term" value="P:lipopolysaccharide biosynthetic process"/>
    <property type="evidence" value="ECO:0007669"/>
    <property type="project" value="TreeGrafter"/>
</dbReference>
<keyword evidence="1" id="KW-0808">Transferase</keyword>
<name>A0A1G2H6V7_9BACT</name>
<evidence type="ECO:0008006" key="6">
    <source>
        <dbReference type="Google" id="ProtNLM"/>
    </source>
</evidence>
<feature type="domain" description="Glycosyltransferase subfamily 4-like N-terminal" evidence="3">
    <location>
        <begin position="75"/>
        <end position="178"/>
    </location>
</feature>
<accession>A0A1G2H6V7</accession>
<dbReference type="PANTHER" id="PTHR46401:SF2">
    <property type="entry name" value="GLYCOSYLTRANSFERASE WBBK-RELATED"/>
    <property type="match status" value="1"/>
</dbReference>
<dbReference type="STRING" id="1802158.A2827_03940"/>
<evidence type="ECO:0000259" key="3">
    <source>
        <dbReference type="Pfam" id="PF13439"/>
    </source>
</evidence>
<dbReference type="AlphaFoldDB" id="A0A1G2H6V7"/>
<protein>
    <recommendedName>
        <fullName evidence="6">Glycosyl transferase family 1 domain-containing protein</fullName>
    </recommendedName>
</protein>
<dbReference type="EMBL" id="MHOD01000016">
    <property type="protein sequence ID" value="OGZ58011.1"/>
    <property type="molecule type" value="Genomic_DNA"/>
</dbReference>
<dbReference type="Pfam" id="PF13439">
    <property type="entry name" value="Glyco_transf_4"/>
    <property type="match status" value="1"/>
</dbReference>
<sequence>MRIAIDCHNLEGNRTGVGRYLWNVLREWYKLTGSDPVSLELFLYFKNEIPKDLDAMDRPYMERRESHIRVLDAGSNAVYKHLRLPLAVFRDKADVLFCPDYVLPILKFKKCKTAVTIHDIIYEARPAEYSWPSFADKILLKWASKRSAKKADVIFCPSNFTKSEIEKYYKINSKKITVTRLAPDPIFRKPDFSKIREIGYAEKWSGIKKKYRIGDNFVFFVGSIFNRRFLPKTVDAFKEFARERDDFQFLIIGKNHSSPYQDIGAVIKNTNSEMGREAVVWHEFIRNDDDLVFLYNKALATVWVSSYEGFGLPILESMACGTPVITSRGSSLEEVGGDSAIYIKDPGNIREISMALSKLSNDNNYRLDLSRKCLEYTRKFSWQNTAMATLDCLLRLK</sequence>
<dbReference type="GO" id="GO:0016757">
    <property type="term" value="F:glycosyltransferase activity"/>
    <property type="evidence" value="ECO:0007669"/>
    <property type="project" value="InterPro"/>
</dbReference>
<dbReference type="InterPro" id="IPR001296">
    <property type="entry name" value="Glyco_trans_1"/>
</dbReference>
<gene>
    <name evidence="4" type="ORF">A2827_03940</name>
</gene>
<proteinExistence type="predicted"/>
<dbReference type="Pfam" id="PF00534">
    <property type="entry name" value="Glycos_transf_1"/>
    <property type="match status" value="1"/>
</dbReference>
<dbReference type="CDD" id="cd03809">
    <property type="entry name" value="GT4_MtfB-like"/>
    <property type="match status" value="1"/>
</dbReference>
<evidence type="ECO:0000256" key="1">
    <source>
        <dbReference type="ARBA" id="ARBA00022679"/>
    </source>
</evidence>
<comment type="caution">
    <text evidence="4">The sequence shown here is derived from an EMBL/GenBank/DDBJ whole genome shotgun (WGS) entry which is preliminary data.</text>
</comment>
<feature type="domain" description="Glycosyl transferase family 1" evidence="2">
    <location>
        <begin position="211"/>
        <end position="371"/>
    </location>
</feature>
<dbReference type="SUPFAM" id="SSF53756">
    <property type="entry name" value="UDP-Glycosyltransferase/glycogen phosphorylase"/>
    <property type="match status" value="1"/>
</dbReference>
<dbReference type="InterPro" id="IPR028098">
    <property type="entry name" value="Glyco_trans_4-like_N"/>
</dbReference>
<evidence type="ECO:0000313" key="5">
    <source>
        <dbReference type="Proteomes" id="UP000177932"/>
    </source>
</evidence>
<dbReference type="Gene3D" id="3.40.50.2000">
    <property type="entry name" value="Glycogen Phosphorylase B"/>
    <property type="match status" value="2"/>
</dbReference>